<name>A0ABZ2KXL0_9BACT</name>
<organism evidence="1 2">
    <name type="scientific">Pendulispora rubella</name>
    <dbReference type="NCBI Taxonomy" id="2741070"/>
    <lineage>
        <taxon>Bacteria</taxon>
        <taxon>Pseudomonadati</taxon>
        <taxon>Myxococcota</taxon>
        <taxon>Myxococcia</taxon>
        <taxon>Myxococcales</taxon>
        <taxon>Sorangiineae</taxon>
        <taxon>Pendulisporaceae</taxon>
        <taxon>Pendulispora</taxon>
    </lineage>
</organism>
<proteinExistence type="predicted"/>
<dbReference type="InterPro" id="IPR017853">
    <property type="entry name" value="GH"/>
</dbReference>
<dbReference type="SUPFAM" id="SSF51445">
    <property type="entry name" value="(Trans)glycosidases"/>
    <property type="match status" value="1"/>
</dbReference>
<dbReference type="EMBL" id="CP089983">
    <property type="protein sequence ID" value="WXB02815.1"/>
    <property type="molecule type" value="Genomic_DNA"/>
</dbReference>
<gene>
    <name evidence="1" type="ORF">LVJ94_38625</name>
</gene>
<protein>
    <submittedName>
        <fullName evidence="1">Uncharacterized protein</fullName>
    </submittedName>
</protein>
<accession>A0ABZ2KXL0</accession>
<evidence type="ECO:0000313" key="2">
    <source>
        <dbReference type="Proteomes" id="UP001374803"/>
    </source>
</evidence>
<dbReference type="Proteomes" id="UP001374803">
    <property type="component" value="Chromosome"/>
</dbReference>
<keyword evidence="2" id="KW-1185">Reference proteome</keyword>
<dbReference type="RefSeq" id="WP_394832441.1">
    <property type="nucleotide sequence ID" value="NZ_CP089929.1"/>
</dbReference>
<sequence>MGMFTAFSLTACVEDGSVAGGEPNATLAGGEIESARTKVSMSSRGDYLVTFQQPGWSFGGSLGVRPLRIDTGIKGSDSLGSYTELGFVYADFGLKSAAIRAYEDVPVVLFTVDYREDSPNKTSFPKLTKFPSVPNHLTYNGKFSRHSFTELAADSPWVFFDDDANAFVLSAANHFMNASTQLAGGAMTTGVDPAVTSIPSGFSFQTVLVAQPGINAAYETWGRALTRWSGKNLPSSDAVPSLERFGYWTDNGATYYYNYDAAKGYQGTLLDVRNYFEQQGIPLAYMQLDSWWYPKGPNVDWRDKSGGIYEYVADKTLFPNDLGPFRTELGLPFVTHSRWIDPASPYRQRYTMSNNVSTDPAFWKAVAEYLSANGVEVYEQDWLNINALPLTNNLHDQDAFMDNMAHAMAAKGITMQYCLQLPRHVLQGTKYDNLVTSRVSGDRFSREKWADELYGSRFVSALGIWPWTDVFMSSEENNLIMATLSAGMLGAGDAIGSVNKANISRSIRSDGVIVKPDMPLVPLDTTFVNSARRSDAPTVAATYTDFGGSPAMRASYVWAYTQVGGNRPLTFAPATLGYTGNVFVYNWFRGKGHVQDAGTAFTEDLSFSGDGPRSYYIIVPVGPSGIALVGDAGKYVSLGKKRVTHVADDGTLAVDLAFAASEGPVTLRGYAPTAPTAVASVGAVGPLTWDATSKLFTVSVTQANGAASVAFR</sequence>
<evidence type="ECO:0000313" key="1">
    <source>
        <dbReference type="EMBL" id="WXB02815.1"/>
    </source>
</evidence>
<reference evidence="1" key="1">
    <citation type="submission" date="2021-12" db="EMBL/GenBank/DDBJ databases">
        <title>Discovery of the Pendulisporaceae a myxobacterial family with distinct sporulation behavior and unique specialized metabolism.</title>
        <authorList>
            <person name="Garcia R."/>
            <person name="Popoff A."/>
            <person name="Bader C.D."/>
            <person name="Loehr J."/>
            <person name="Walesch S."/>
            <person name="Walt C."/>
            <person name="Boldt J."/>
            <person name="Bunk B."/>
            <person name="Haeckl F.J.F.P.J."/>
            <person name="Gunesch A.P."/>
            <person name="Birkelbach J."/>
            <person name="Nuebel U."/>
            <person name="Pietschmann T."/>
            <person name="Bach T."/>
            <person name="Mueller R."/>
        </authorList>
    </citation>
    <scope>NUCLEOTIDE SEQUENCE</scope>
    <source>
        <strain evidence="1">MSr11367</strain>
    </source>
</reference>